<dbReference type="GO" id="GO:0015417">
    <property type="term" value="F:ABC-type polyamine transporter activity"/>
    <property type="evidence" value="ECO:0007669"/>
    <property type="project" value="UniProtKB-EC"/>
</dbReference>
<dbReference type="Pfam" id="PF08402">
    <property type="entry name" value="TOBE_2"/>
    <property type="match status" value="1"/>
</dbReference>
<dbReference type="Gene3D" id="3.40.50.300">
    <property type="entry name" value="P-loop containing nucleotide triphosphate hydrolases"/>
    <property type="match status" value="1"/>
</dbReference>
<dbReference type="GO" id="GO:0005524">
    <property type="term" value="F:ATP binding"/>
    <property type="evidence" value="ECO:0007669"/>
    <property type="project" value="UniProtKB-KW"/>
</dbReference>
<keyword evidence="1 7" id="KW-0813">Transport</keyword>
<dbReference type="FunFam" id="3.40.50.300:FF:000133">
    <property type="entry name" value="Spermidine/putrescine import ATP-binding protein PotA"/>
    <property type="match status" value="1"/>
</dbReference>
<dbReference type="InterPro" id="IPR027417">
    <property type="entry name" value="P-loop_NTPase"/>
</dbReference>
<dbReference type="RefSeq" id="WP_121240000.1">
    <property type="nucleotide sequence ID" value="NZ_BHVV01000001.1"/>
</dbReference>
<dbReference type="PANTHER" id="PTHR42781:SF4">
    <property type="entry name" value="SPERMIDINE_PUTRESCINE IMPORT ATP-BINDING PROTEIN POTA"/>
    <property type="match status" value="1"/>
</dbReference>
<evidence type="ECO:0000256" key="5">
    <source>
        <dbReference type="ARBA" id="ARBA00022967"/>
    </source>
</evidence>
<feature type="domain" description="ABC transporter" evidence="8">
    <location>
        <begin position="4"/>
        <end position="234"/>
    </location>
</feature>
<comment type="function">
    <text evidence="7">Part of the ABC transporter complex PotABCD involved in spermidine/putrescine import. Responsible for energy coupling to the transport system.</text>
</comment>
<evidence type="ECO:0000256" key="7">
    <source>
        <dbReference type="RuleBase" id="RU364083"/>
    </source>
</evidence>
<keyword evidence="2 7" id="KW-1003">Cell membrane</keyword>
<dbReference type="GO" id="GO:0016887">
    <property type="term" value="F:ATP hydrolysis activity"/>
    <property type="evidence" value="ECO:0007669"/>
    <property type="project" value="InterPro"/>
</dbReference>
<reference evidence="9 10" key="1">
    <citation type="submission" date="2018-10" db="EMBL/GenBank/DDBJ databases">
        <title>Genomic Encyclopedia of Type Strains, Phase IV (KMG-IV): sequencing the most valuable type-strain genomes for metagenomic binning, comparative biology and taxonomic classification.</title>
        <authorList>
            <person name="Goeker M."/>
        </authorList>
    </citation>
    <scope>NUCLEOTIDE SEQUENCE [LARGE SCALE GENOMIC DNA]</scope>
    <source>
        <strain evidence="9 10">DSM 26916</strain>
    </source>
</reference>
<evidence type="ECO:0000259" key="8">
    <source>
        <dbReference type="PROSITE" id="PS50893"/>
    </source>
</evidence>
<name>A0A497XJE5_9PROT</name>
<proteinExistence type="inferred from homology"/>
<dbReference type="InterPro" id="IPR013611">
    <property type="entry name" value="Transp-assoc_OB_typ2"/>
</dbReference>
<keyword evidence="5 7" id="KW-1278">Translocase</keyword>
<evidence type="ECO:0000256" key="6">
    <source>
        <dbReference type="ARBA" id="ARBA00023136"/>
    </source>
</evidence>
<dbReference type="GO" id="GO:0043190">
    <property type="term" value="C:ATP-binding cassette (ABC) transporter complex"/>
    <property type="evidence" value="ECO:0007669"/>
    <property type="project" value="InterPro"/>
</dbReference>
<sequence length="361" mass="39535">MALLEIRNVTRRFGALEAVKDVTLAIEAGEFFTLLGPSGCGKTTILRMIAGFDEPDAGDILLDGRPLTGIPPEQRPLHTVFQSYALFPHMTVAGNVAFPLETAGKPRDEIRRRVGEALALVYLTDKAESFPHELSGGQKQRVALARGLVNKPRLLLLDEPLGALDAKLRVEMQSELIQLQRDVGITFVFVTHAQQEALALSHRIAVMKDGRVEQCDEPDTLYTQPANRFVADFIGKINLIEVAVAAASKVLLTLDAPGLGQIAATDLRPLKAGERGAFALRPELVRVFGHKESADLKNRFEGRVRELLYLGDVTHYKIELANGFVIEALMPNAAPGRAKFHEVGDPVAVCWRHDAGVFLRA</sequence>
<comment type="catalytic activity">
    <reaction evidence="7">
        <text>ATP + H2O + polyamine-[polyamine-binding protein]Side 1 = ADP + phosphate + polyamineSide 2 + [polyamine-binding protein]Side 1.</text>
        <dbReference type="EC" id="7.6.2.11"/>
    </reaction>
</comment>
<dbReference type="PANTHER" id="PTHR42781">
    <property type="entry name" value="SPERMIDINE/PUTRESCINE IMPORT ATP-BINDING PROTEIN POTA"/>
    <property type="match status" value="1"/>
</dbReference>
<evidence type="ECO:0000256" key="2">
    <source>
        <dbReference type="ARBA" id="ARBA00022475"/>
    </source>
</evidence>
<dbReference type="InterPro" id="IPR003593">
    <property type="entry name" value="AAA+_ATPase"/>
</dbReference>
<accession>A0A497XJE5</accession>
<keyword evidence="3 7" id="KW-0547">Nucleotide-binding</keyword>
<dbReference type="InterPro" id="IPR050093">
    <property type="entry name" value="ABC_SmlMolc_Importer"/>
</dbReference>
<gene>
    <name evidence="7" type="primary">potA</name>
    <name evidence="9" type="ORF">DFR35_0626</name>
</gene>
<dbReference type="OrthoDB" id="5298774at2"/>
<dbReference type="Gene3D" id="2.40.50.100">
    <property type="match status" value="1"/>
</dbReference>
<dbReference type="GO" id="GO:0015847">
    <property type="term" value="P:putrescine transport"/>
    <property type="evidence" value="ECO:0007669"/>
    <property type="project" value="UniProtKB-ARBA"/>
</dbReference>
<protein>
    <recommendedName>
        <fullName evidence="7">Spermidine/putrescine import ATP-binding protein PotA</fullName>
        <ecNumber evidence="7">7.6.2.11</ecNumber>
    </recommendedName>
</protein>
<dbReference type="PROSITE" id="PS00211">
    <property type="entry name" value="ABC_TRANSPORTER_1"/>
    <property type="match status" value="1"/>
</dbReference>
<comment type="caution">
    <text evidence="9">The sequence shown here is derived from an EMBL/GenBank/DDBJ whole genome shotgun (WGS) entry which is preliminary data.</text>
</comment>
<comment type="similarity">
    <text evidence="7">Belongs to the ABC transporter superfamily. Spermidine/putrescine importer (TC 3.A.1.11.1) family.</text>
</comment>
<dbReference type="SUPFAM" id="SSF50331">
    <property type="entry name" value="MOP-like"/>
    <property type="match status" value="1"/>
</dbReference>
<dbReference type="SMART" id="SM00382">
    <property type="entry name" value="AAA"/>
    <property type="match status" value="1"/>
</dbReference>
<dbReference type="AlphaFoldDB" id="A0A497XJE5"/>
<organism evidence="9 10">
    <name type="scientific">Sulfurisoma sediminicola</name>
    <dbReference type="NCBI Taxonomy" id="1381557"/>
    <lineage>
        <taxon>Bacteria</taxon>
        <taxon>Pseudomonadati</taxon>
        <taxon>Pseudomonadota</taxon>
        <taxon>Betaproteobacteria</taxon>
        <taxon>Nitrosomonadales</taxon>
        <taxon>Sterolibacteriaceae</taxon>
        <taxon>Sulfurisoma</taxon>
    </lineage>
</organism>
<dbReference type="SUPFAM" id="SSF52540">
    <property type="entry name" value="P-loop containing nucleoside triphosphate hydrolases"/>
    <property type="match status" value="1"/>
</dbReference>
<dbReference type="InterPro" id="IPR005893">
    <property type="entry name" value="PotA-like"/>
</dbReference>
<keyword evidence="4 7" id="KW-0067">ATP-binding</keyword>
<dbReference type="EC" id="7.6.2.11" evidence="7"/>
<evidence type="ECO:0000256" key="3">
    <source>
        <dbReference type="ARBA" id="ARBA00022741"/>
    </source>
</evidence>
<dbReference type="Proteomes" id="UP000268908">
    <property type="component" value="Unassembled WGS sequence"/>
</dbReference>
<dbReference type="Pfam" id="PF00005">
    <property type="entry name" value="ABC_tran"/>
    <property type="match status" value="1"/>
</dbReference>
<dbReference type="PROSITE" id="PS50893">
    <property type="entry name" value="ABC_TRANSPORTER_2"/>
    <property type="match status" value="1"/>
</dbReference>
<dbReference type="InterPro" id="IPR017871">
    <property type="entry name" value="ABC_transporter-like_CS"/>
</dbReference>
<keyword evidence="6 7" id="KW-0472">Membrane</keyword>
<evidence type="ECO:0000313" key="9">
    <source>
        <dbReference type="EMBL" id="RLJ68072.1"/>
    </source>
</evidence>
<dbReference type="EMBL" id="RCCI01000004">
    <property type="protein sequence ID" value="RLJ68072.1"/>
    <property type="molecule type" value="Genomic_DNA"/>
</dbReference>
<evidence type="ECO:0000256" key="4">
    <source>
        <dbReference type="ARBA" id="ARBA00022840"/>
    </source>
</evidence>
<keyword evidence="10" id="KW-1185">Reference proteome</keyword>
<dbReference type="NCBIfam" id="TIGR01187">
    <property type="entry name" value="potA"/>
    <property type="match status" value="1"/>
</dbReference>
<comment type="subunit">
    <text evidence="7">The complex is composed of two ATP-binding proteins (PotA), two transmembrane proteins (PotB and PotC) and a solute-binding protein (PotD).</text>
</comment>
<evidence type="ECO:0000256" key="1">
    <source>
        <dbReference type="ARBA" id="ARBA00022448"/>
    </source>
</evidence>
<evidence type="ECO:0000313" key="10">
    <source>
        <dbReference type="Proteomes" id="UP000268908"/>
    </source>
</evidence>
<dbReference type="InterPro" id="IPR008995">
    <property type="entry name" value="Mo/tungstate-bd_C_term_dom"/>
</dbReference>
<dbReference type="InterPro" id="IPR003439">
    <property type="entry name" value="ABC_transporter-like_ATP-bd"/>
</dbReference>